<evidence type="ECO:0000313" key="1">
    <source>
        <dbReference type="EMBL" id="WCL71975.1"/>
    </source>
</evidence>
<proteinExistence type="predicted"/>
<name>A0ABY7RP02_9NEIS</name>
<organism evidence="1 2">
    <name type="scientific">Neisseria lisongii</name>
    <dbReference type="NCBI Taxonomy" id="2912188"/>
    <lineage>
        <taxon>Bacteria</taxon>
        <taxon>Pseudomonadati</taxon>
        <taxon>Pseudomonadota</taxon>
        <taxon>Betaproteobacteria</taxon>
        <taxon>Neisseriales</taxon>
        <taxon>Neisseriaceae</taxon>
        <taxon>Neisseria</taxon>
    </lineage>
</organism>
<gene>
    <name evidence="1" type="ORF">PJU73_02330</name>
</gene>
<dbReference type="Proteomes" id="UP001221268">
    <property type="component" value="Chromosome"/>
</dbReference>
<dbReference type="EMBL" id="CP116766">
    <property type="protein sequence ID" value="WCL71975.1"/>
    <property type="molecule type" value="Genomic_DNA"/>
</dbReference>
<sequence length="51" mass="5531">MFHYNTQPLPPTQGRLKTSEAGFCAAKTEGFTKTSEAGFQTALLIFPIGII</sequence>
<keyword evidence="2" id="KW-1185">Reference proteome</keyword>
<accession>A0ABY7RP02</accession>
<evidence type="ECO:0000313" key="2">
    <source>
        <dbReference type="Proteomes" id="UP001221268"/>
    </source>
</evidence>
<reference evidence="1 2" key="1">
    <citation type="submission" date="2023-01" db="EMBL/GenBank/DDBJ databases">
        <authorList>
            <person name="Yang C."/>
        </authorList>
    </citation>
    <scope>NUCLEOTIDE SEQUENCE [LARGE SCALE GENOMIC DNA]</scope>
    <source>
        <strain evidence="1 2">ZJ106</strain>
    </source>
</reference>
<dbReference type="RefSeq" id="WP_237090831.1">
    <property type="nucleotide sequence ID" value="NZ_CP116766.1"/>
</dbReference>
<protein>
    <submittedName>
        <fullName evidence="1">Uncharacterized protein</fullName>
    </submittedName>
</protein>